<organism evidence="3 4">
    <name type="scientific">Halosimplex litoreum</name>
    <dbReference type="NCBI Taxonomy" id="1198301"/>
    <lineage>
        <taxon>Archaea</taxon>
        <taxon>Methanobacteriati</taxon>
        <taxon>Methanobacteriota</taxon>
        <taxon>Stenosarchaea group</taxon>
        <taxon>Halobacteria</taxon>
        <taxon>Halobacteriales</taxon>
        <taxon>Haloarculaceae</taxon>
        <taxon>Halosimplex</taxon>
    </lineage>
</organism>
<dbReference type="Gene3D" id="3.40.50.620">
    <property type="entry name" value="HUPs"/>
    <property type="match status" value="1"/>
</dbReference>
<dbReference type="InterPro" id="IPR014729">
    <property type="entry name" value="Rossmann-like_a/b/a_fold"/>
</dbReference>
<name>A0A7T3KUX4_9EURY</name>
<reference evidence="3 4" key="1">
    <citation type="submission" date="2020-12" db="EMBL/GenBank/DDBJ databases">
        <title>Halosimplex halophilum sp. nov. and Halosimplex salinum sp. nov., two new members of the genus Halosimplex.</title>
        <authorList>
            <person name="Cui H.L."/>
        </authorList>
    </citation>
    <scope>NUCLEOTIDE SEQUENCE [LARGE SCALE GENOMIC DNA]</scope>
    <source>
        <strain evidence="3 4">YGH94</strain>
    </source>
</reference>
<dbReference type="KEGG" id="hlt:I7X12_16040"/>
<dbReference type="PANTHER" id="PTHR46268">
    <property type="entry name" value="STRESS RESPONSE PROTEIN NHAX"/>
    <property type="match status" value="1"/>
</dbReference>
<dbReference type="GeneID" id="60590035"/>
<comment type="similarity">
    <text evidence="1">Belongs to the universal stress protein A family.</text>
</comment>
<dbReference type="CDD" id="cd00293">
    <property type="entry name" value="USP-like"/>
    <property type="match status" value="1"/>
</dbReference>
<gene>
    <name evidence="3" type="ORF">I7X12_16040</name>
</gene>
<dbReference type="Pfam" id="PF00582">
    <property type="entry name" value="Usp"/>
    <property type="match status" value="1"/>
</dbReference>
<evidence type="ECO:0000256" key="1">
    <source>
        <dbReference type="ARBA" id="ARBA00008791"/>
    </source>
</evidence>
<dbReference type="PRINTS" id="PR01438">
    <property type="entry name" value="UNVRSLSTRESS"/>
</dbReference>
<dbReference type="InterPro" id="IPR006015">
    <property type="entry name" value="Universal_stress_UspA"/>
</dbReference>
<keyword evidence="4" id="KW-1185">Reference proteome</keyword>
<dbReference type="RefSeq" id="WP_198061047.1">
    <property type="nucleotide sequence ID" value="NZ_CP065856.1"/>
</dbReference>
<protein>
    <submittedName>
        <fullName evidence="3">Universal stress protein</fullName>
    </submittedName>
</protein>
<dbReference type="InterPro" id="IPR006016">
    <property type="entry name" value="UspA"/>
</dbReference>
<evidence type="ECO:0000313" key="3">
    <source>
        <dbReference type="EMBL" id="QPV62235.1"/>
    </source>
</evidence>
<dbReference type="Proteomes" id="UP000595001">
    <property type="component" value="Chromosome"/>
</dbReference>
<evidence type="ECO:0000259" key="2">
    <source>
        <dbReference type="Pfam" id="PF00582"/>
    </source>
</evidence>
<dbReference type="AlphaFoldDB" id="A0A7T3KUX4"/>
<dbReference type="OrthoDB" id="14880at2157"/>
<accession>A0A7T3KUX4</accession>
<dbReference type="EMBL" id="CP065856">
    <property type="protein sequence ID" value="QPV62235.1"/>
    <property type="molecule type" value="Genomic_DNA"/>
</dbReference>
<feature type="domain" description="UspA" evidence="2">
    <location>
        <begin position="3"/>
        <end position="140"/>
    </location>
</feature>
<sequence>MRYLVATDGSTVSDGAVEHAAREASAWDASLEIVHVLTPETKLVDGDIVLPGEDSAVDHAEEILDTAAETAERATEHGDIAIDTQLLTGRPAEAITTYAENAGVDAIFVGHRGVSERRRRVGSVAKTVIDKASVPVTVSR</sequence>
<dbReference type="SUPFAM" id="SSF52402">
    <property type="entry name" value="Adenine nucleotide alpha hydrolases-like"/>
    <property type="match status" value="1"/>
</dbReference>
<dbReference type="PANTHER" id="PTHR46268:SF15">
    <property type="entry name" value="UNIVERSAL STRESS PROTEIN HP_0031"/>
    <property type="match status" value="1"/>
</dbReference>
<evidence type="ECO:0000313" key="4">
    <source>
        <dbReference type="Proteomes" id="UP000595001"/>
    </source>
</evidence>
<proteinExistence type="inferred from homology"/>